<dbReference type="InterPro" id="IPR052511">
    <property type="entry name" value="ATP-dep_Helicase"/>
</dbReference>
<dbReference type="EMBL" id="KF900537">
    <property type="protein sequence ID" value="AIE98511.1"/>
    <property type="molecule type" value="Genomic_DNA"/>
</dbReference>
<dbReference type="GO" id="GO:0003677">
    <property type="term" value="F:DNA binding"/>
    <property type="evidence" value="ECO:0007669"/>
    <property type="project" value="TreeGrafter"/>
</dbReference>
<keyword evidence="2" id="KW-0067">ATP-binding</keyword>
<dbReference type="PANTHER" id="PTHR47962:SF5">
    <property type="entry name" value="ATP-DEPENDENT HELICASE LHR-RELATED"/>
    <property type="match status" value="1"/>
</dbReference>
<feature type="domain" description="Lhr-like DEAD/H associated" evidence="1">
    <location>
        <begin position="335"/>
        <end position="498"/>
    </location>
</feature>
<accession>A0A075G9A0</accession>
<dbReference type="GO" id="GO:0005524">
    <property type="term" value="F:ATP binding"/>
    <property type="evidence" value="ECO:0007669"/>
    <property type="project" value="InterPro"/>
</dbReference>
<keyword evidence="2" id="KW-0347">Helicase</keyword>
<organism evidence="2">
    <name type="scientific">uncultured marine group II/III euryarchaeote KM3_05_H10</name>
    <dbReference type="NCBI Taxonomy" id="1457839"/>
    <lineage>
        <taxon>Archaea</taxon>
        <taxon>Methanobacteriati</taxon>
        <taxon>Methanobacteriota</taxon>
        <taxon>environmental samples</taxon>
    </lineage>
</organism>
<evidence type="ECO:0000259" key="1">
    <source>
        <dbReference type="Pfam" id="PF08494"/>
    </source>
</evidence>
<proteinExistence type="predicted"/>
<dbReference type="GO" id="GO:0016887">
    <property type="term" value="F:ATP hydrolysis activity"/>
    <property type="evidence" value="ECO:0007669"/>
    <property type="project" value="TreeGrafter"/>
</dbReference>
<keyword evidence="2" id="KW-0378">Hydrolase</keyword>
<dbReference type="AlphaFoldDB" id="A0A075G9A0"/>
<gene>
    <name evidence="2" type="primary">lhr</name>
</gene>
<keyword evidence="2" id="KW-0547">Nucleotide-binding</keyword>
<dbReference type="GO" id="GO:0004386">
    <property type="term" value="F:helicase activity"/>
    <property type="evidence" value="ECO:0007669"/>
    <property type="project" value="UniProtKB-KW"/>
</dbReference>
<reference evidence="2" key="1">
    <citation type="journal article" date="2014" name="Genome Biol. Evol.">
        <title>Pangenome evidence for extensive interdomain horizontal transfer affecting lineage core and shell genes in uncultured planktonic thaumarchaeota and euryarchaeota.</title>
        <authorList>
            <person name="Deschamps P."/>
            <person name="Zivanovic Y."/>
            <person name="Moreira D."/>
            <person name="Rodriguez-Valera F."/>
            <person name="Lopez-Garcia P."/>
        </authorList>
    </citation>
    <scope>NUCLEOTIDE SEQUENCE</scope>
</reference>
<evidence type="ECO:0000313" key="2">
    <source>
        <dbReference type="EMBL" id="AIE98511.1"/>
    </source>
</evidence>
<dbReference type="PANTHER" id="PTHR47962">
    <property type="entry name" value="ATP-DEPENDENT HELICASE LHR-RELATED-RELATED"/>
    <property type="match status" value="1"/>
</dbReference>
<dbReference type="Pfam" id="PF08494">
    <property type="entry name" value="DEAD_assoc"/>
    <property type="match status" value="1"/>
</dbReference>
<sequence>MLLCWEPDEIAEAAVIARRAMAGDIEGVEWRRHPRTVAANQLILVALAERVVPLAAGAELLRRCDLFSELTDDETLATLRILHDRWLLRVVEDPEQSDPLDWPPALWKEISESTNEGLPEKKPKKEELAGLEESVTRGWQRALSQELPERLKGGWFSPGPRARTYLQKHLSMIADETKYAVRDAVTRRMLGNVDETFVLSLDDSGAEEDGTPRRFVMAGRTWEVVDADSEKVELLVAPVSEQGEAPVWAGELPPVPADIAREAGAIRIAVAESHGWSTGVEESASTELRGSMVGLNPWLTGDAVTYDLDDYPLSAPSLALLAENVAEHIEASGCLPHARLLTLEQRRDAIVLNSTHGSRINETLAHFLQAMASNIEGRVGRVLVDPYRITLQVPGLTPAGVVEWLTETPPEALDDLIRLSIPNGRQLRARMVQVCKVFGVLHAGVDPRKVNLGGIITRYRGTPLVDEALDKLFSERMDIEGTTDLLRAIQSGAVELRMTAPGALGISPRGQRDLLLPNWSATEVRERLKMRLVNERVVLVCLRCNDWMRFRVERYAEKHHRCACGGAMLACAREGLEERLKEWVVDDDPAVRNRMQRNAELVQLRGKEAILCLLARGVGPDTATRILRRVPAGDEEMLLKTIHEAELQYARTRRFWG</sequence>
<dbReference type="InterPro" id="IPR013701">
    <property type="entry name" value="Lhr-like_DEAD/DEAH_assoc"/>
</dbReference>
<name>A0A075G9A0_9EURY</name>
<protein>
    <submittedName>
        <fullName evidence="2">ATP-dependent RNA helicase (Lhr)</fullName>
    </submittedName>
</protein>